<sequence length="149" mass="15594">MFCEKCGNKLPDGAKFCGGCGAKTEPVQPTYTAAEEPAPARPVAPPPSYTPPAQTAYASQQPPAYSIKPASDPLRVGQYIGMLLLMCIPLLNIILLFVWSFGGSVNLNKKNFARASLILGAIGLILSIVFGAALSSILGELLGGMGGYY</sequence>
<feature type="region of interest" description="Disordered" evidence="1">
    <location>
        <begin position="31"/>
        <end position="65"/>
    </location>
</feature>
<evidence type="ECO:0000256" key="1">
    <source>
        <dbReference type="SAM" id="MobiDB-lite"/>
    </source>
</evidence>
<reference evidence="4" key="1">
    <citation type="submission" date="2019-08" db="EMBL/GenBank/DDBJ databases">
        <authorList>
            <person name="Kucharzyk K."/>
            <person name="Murdoch R.W."/>
            <person name="Higgins S."/>
            <person name="Loffler F."/>
        </authorList>
    </citation>
    <scope>NUCLEOTIDE SEQUENCE</scope>
</reference>
<dbReference type="EMBL" id="VSSQ01081618">
    <property type="protein sequence ID" value="MPN30485.1"/>
    <property type="molecule type" value="Genomic_DNA"/>
</dbReference>
<dbReference type="InterPro" id="IPR026870">
    <property type="entry name" value="Zinc_ribbon_dom"/>
</dbReference>
<evidence type="ECO:0000259" key="3">
    <source>
        <dbReference type="Pfam" id="PF13240"/>
    </source>
</evidence>
<gene>
    <name evidence="4" type="ORF">SDC9_177956</name>
</gene>
<organism evidence="4">
    <name type="scientific">bioreactor metagenome</name>
    <dbReference type="NCBI Taxonomy" id="1076179"/>
    <lineage>
        <taxon>unclassified sequences</taxon>
        <taxon>metagenomes</taxon>
        <taxon>ecological metagenomes</taxon>
    </lineage>
</organism>
<dbReference type="AlphaFoldDB" id="A0A645GUN1"/>
<protein>
    <recommendedName>
        <fullName evidence="3">Zinc-ribbon domain-containing protein</fullName>
    </recommendedName>
</protein>
<keyword evidence="2" id="KW-1133">Transmembrane helix</keyword>
<comment type="caution">
    <text evidence="4">The sequence shown here is derived from an EMBL/GenBank/DDBJ whole genome shotgun (WGS) entry which is preliminary data.</text>
</comment>
<accession>A0A645GUN1</accession>
<keyword evidence="2" id="KW-0812">Transmembrane</keyword>
<name>A0A645GUN1_9ZZZZ</name>
<keyword evidence="2" id="KW-0472">Membrane</keyword>
<feature type="transmembrane region" description="Helical" evidence="2">
    <location>
        <begin position="117"/>
        <end position="139"/>
    </location>
</feature>
<feature type="transmembrane region" description="Helical" evidence="2">
    <location>
        <begin position="79"/>
        <end position="105"/>
    </location>
</feature>
<proteinExistence type="predicted"/>
<feature type="domain" description="Zinc-ribbon" evidence="3">
    <location>
        <begin position="2"/>
        <end position="23"/>
    </location>
</feature>
<feature type="compositionally biased region" description="Pro residues" evidence="1">
    <location>
        <begin position="39"/>
        <end position="50"/>
    </location>
</feature>
<evidence type="ECO:0000256" key="2">
    <source>
        <dbReference type="SAM" id="Phobius"/>
    </source>
</evidence>
<evidence type="ECO:0000313" key="4">
    <source>
        <dbReference type="EMBL" id="MPN30485.1"/>
    </source>
</evidence>
<dbReference type="Pfam" id="PF13240">
    <property type="entry name" value="Zn_Ribbon_1"/>
    <property type="match status" value="1"/>
</dbReference>